<gene>
    <name evidence="9" type="ORF">SELMODRAFT_80059</name>
</gene>
<evidence type="ECO:0000256" key="6">
    <source>
        <dbReference type="PIRNR" id="PIRNR015840"/>
    </source>
</evidence>
<evidence type="ECO:0000256" key="7">
    <source>
        <dbReference type="SAM" id="Phobius"/>
    </source>
</evidence>
<sequence length="370" mass="41140">MFLLFFILFFLLDSRFTQQELPACKPMLTTGWVISIFMAVGVLFIPLGACALNSSKKVVEIVDQYETVCIPSAGTKEARVQYIQDISTAKACTRQLLVTKNMAKPIYVYYELHNFFQNHRRYVKSRSDQQLLYGNASESSMANCDPQRLIAGKPIVPCGLIAWSLFNDTYSFKLNSVALVINRKGIAWDSDRKDKFGGSVYPSNFPNNYPAATNGSIIGGASLDPNTPLNANEDLIVWMRTAALPVFRKLWGKIERDLYAGDLITVDINNVYNVYSFHGKKKLVLATTSWLGGKNHFLGIAYLVVGGLSIAMAMVFVGIQIKCPRPLGDPSYLSWNKNKGRDLNTSPSATGVHFEVCGTFMFLEVKALCS</sequence>
<dbReference type="Gramene" id="EFJ35233">
    <property type="protein sequence ID" value="EFJ35233"/>
    <property type="gene ID" value="SELMODRAFT_80059"/>
</dbReference>
<feature type="transmembrane region" description="Helical" evidence="7">
    <location>
        <begin position="297"/>
        <end position="319"/>
    </location>
</feature>
<dbReference type="KEGG" id="smo:SELMODRAFT_80059"/>
<dbReference type="HOGENOM" id="CLU_025025_1_1_1"/>
<evidence type="ECO:0000256" key="2">
    <source>
        <dbReference type="ARBA" id="ARBA00009457"/>
    </source>
</evidence>
<dbReference type="AlphaFoldDB" id="D8QWG8"/>
<dbReference type="GO" id="GO:0005794">
    <property type="term" value="C:Golgi apparatus"/>
    <property type="evidence" value="ECO:0000318"/>
    <property type="project" value="GO_Central"/>
</dbReference>
<dbReference type="PANTHER" id="PTHR10926">
    <property type="entry name" value="CELL CYCLE CONTROL PROTEIN 50"/>
    <property type="match status" value="1"/>
</dbReference>
<dbReference type="OrthoDB" id="340608at2759"/>
<evidence type="ECO:0000256" key="8">
    <source>
        <dbReference type="SAM" id="SignalP"/>
    </source>
</evidence>
<evidence type="ECO:0000256" key="4">
    <source>
        <dbReference type="ARBA" id="ARBA00022989"/>
    </source>
</evidence>
<feature type="transmembrane region" description="Helical" evidence="7">
    <location>
        <begin position="33"/>
        <end position="52"/>
    </location>
</feature>
<reference evidence="9 10" key="1">
    <citation type="journal article" date="2011" name="Science">
        <title>The Selaginella genome identifies genetic changes associated with the evolution of vascular plants.</title>
        <authorList>
            <person name="Banks J.A."/>
            <person name="Nishiyama T."/>
            <person name="Hasebe M."/>
            <person name="Bowman J.L."/>
            <person name="Gribskov M."/>
            <person name="dePamphilis C."/>
            <person name="Albert V.A."/>
            <person name="Aono N."/>
            <person name="Aoyama T."/>
            <person name="Ambrose B.A."/>
            <person name="Ashton N.W."/>
            <person name="Axtell M.J."/>
            <person name="Barker E."/>
            <person name="Barker M.S."/>
            <person name="Bennetzen J.L."/>
            <person name="Bonawitz N.D."/>
            <person name="Chapple C."/>
            <person name="Cheng C."/>
            <person name="Correa L.G."/>
            <person name="Dacre M."/>
            <person name="DeBarry J."/>
            <person name="Dreyer I."/>
            <person name="Elias M."/>
            <person name="Engstrom E.M."/>
            <person name="Estelle M."/>
            <person name="Feng L."/>
            <person name="Finet C."/>
            <person name="Floyd S.K."/>
            <person name="Frommer W.B."/>
            <person name="Fujita T."/>
            <person name="Gramzow L."/>
            <person name="Gutensohn M."/>
            <person name="Harholt J."/>
            <person name="Hattori M."/>
            <person name="Heyl A."/>
            <person name="Hirai T."/>
            <person name="Hiwatashi Y."/>
            <person name="Ishikawa M."/>
            <person name="Iwata M."/>
            <person name="Karol K.G."/>
            <person name="Koehler B."/>
            <person name="Kolukisaoglu U."/>
            <person name="Kubo M."/>
            <person name="Kurata T."/>
            <person name="Lalonde S."/>
            <person name="Li K."/>
            <person name="Li Y."/>
            <person name="Litt A."/>
            <person name="Lyons E."/>
            <person name="Manning G."/>
            <person name="Maruyama T."/>
            <person name="Michael T.P."/>
            <person name="Mikami K."/>
            <person name="Miyazaki S."/>
            <person name="Morinaga S."/>
            <person name="Murata T."/>
            <person name="Mueller-Roeber B."/>
            <person name="Nelson D.R."/>
            <person name="Obara M."/>
            <person name="Oguri Y."/>
            <person name="Olmstead R.G."/>
            <person name="Onodera N."/>
            <person name="Petersen B.L."/>
            <person name="Pils B."/>
            <person name="Prigge M."/>
            <person name="Rensing S.A."/>
            <person name="Riano-Pachon D.M."/>
            <person name="Roberts A.W."/>
            <person name="Sato Y."/>
            <person name="Scheller H.V."/>
            <person name="Schulz B."/>
            <person name="Schulz C."/>
            <person name="Shakirov E.V."/>
            <person name="Shibagaki N."/>
            <person name="Shinohara N."/>
            <person name="Shippen D.E."/>
            <person name="Soerensen I."/>
            <person name="Sotooka R."/>
            <person name="Sugimoto N."/>
            <person name="Sugita M."/>
            <person name="Sumikawa N."/>
            <person name="Tanurdzic M."/>
            <person name="Theissen G."/>
            <person name="Ulvskov P."/>
            <person name="Wakazuki S."/>
            <person name="Weng J.K."/>
            <person name="Willats W.W."/>
            <person name="Wipf D."/>
            <person name="Wolf P.G."/>
            <person name="Yang L."/>
            <person name="Zimmer A.D."/>
            <person name="Zhu Q."/>
            <person name="Mitros T."/>
            <person name="Hellsten U."/>
            <person name="Loque D."/>
            <person name="Otillar R."/>
            <person name="Salamov A."/>
            <person name="Schmutz J."/>
            <person name="Shapiro H."/>
            <person name="Lindquist E."/>
            <person name="Lucas S."/>
            <person name="Rokhsar D."/>
            <person name="Grigoriev I.V."/>
        </authorList>
    </citation>
    <scope>NUCLEOTIDE SEQUENCE [LARGE SCALE GENOMIC DNA]</scope>
</reference>
<accession>D8QWG8</accession>
<keyword evidence="4 7" id="KW-1133">Transmembrane helix</keyword>
<keyword evidence="3 7" id="KW-0812">Transmembrane</keyword>
<keyword evidence="8" id="KW-0732">Signal</keyword>
<dbReference type="GO" id="GO:0005886">
    <property type="term" value="C:plasma membrane"/>
    <property type="evidence" value="ECO:0000318"/>
    <property type="project" value="GO_Central"/>
</dbReference>
<dbReference type="Pfam" id="PF03381">
    <property type="entry name" value="CDC50"/>
    <property type="match status" value="1"/>
</dbReference>
<keyword evidence="10" id="KW-1185">Reference proteome</keyword>
<keyword evidence="5 6" id="KW-0472">Membrane</keyword>
<dbReference type="EMBL" id="GL377568">
    <property type="protein sequence ID" value="EFJ35233.1"/>
    <property type="molecule type" value="Genomic_DNA"/>
</dbReference>
<proteinExistence type="inferred from homology"/>
<dbReference type="OMA" id="KICNRTI"/>
<comment type="similarity">
    <text evidence="2 6">Belongs to the CDC50/LEM3 family.</text>
</comment>
<evidence type="ECO:0000256" key="5">
    <source>
        <dbReference type="ARBA" id="ARBA00023136"/>
    </source>
</evidence>
<dbReference type="eggNOG" id="KOG2952">
    <property type="taxonomic scope" value="Eukaryota"/>
</dbReference>
<name>D8QWG8_SELML</name>
<feature type="chain" id="PRO_5003121289" description="ALA-interacting subunit" evidence="8">
    <location>
        <begin position="20"/>
        <end position="370"/>
    </location>
</feature>
<protein>
    <recommendedName>
        <fullName evidence="6">ALA-interacting subunit</fullName>
    </recommendedName>
</protein>
<dbReference type="PANTHER" id="PTHR10926:SF0">
    <property type="entry name" value="CDC50, ISOFORM A"/>
    <property type="match status" value="1"/>
</dbReference>
<evidence type="ECO:0000256" key="3">
    <source>
        <dbReference type="ARBA" id="ARBA00022692"/>
    </source>
</evidence>
<evidence type="ECO:0000256" key="1">
    <source>
        <dbReference type="ARBA" id="ARBA00004141"/>
    </source>
</evidence>
<evidence type="ECO:0000313" key="10">
    <source>
        <dbReference type="Proteomes" id="UP000001514"/>
    </source>
</evidence>
<feature type="signal peptide" evidence="8">
    <location>
        <begin position="1"/>
        <end position="19"/>
    </location>
</feature>
<evidence type="ECO:0000313" key="9">
    <source>
        <dbReference type="EMBL" id="EFJ35233.1"/>
    </source>
</evidence>
<dbReference type="Proteomes" id="UP000001514">
    <property type="component" value="Unassembled WGS sequence"/>
</dbReference>
<dbReference type="PIRSF" id="PIRSF015840">
    <property type="entry name" value="DUF284_TM_euk"/>
    <property type="match status" value="1"/>
</dbReference>
<dbReference type="GO" id="GO:0005783">
    <property type="term" value="C:endoplasmic reticulum"/>
    <property type="evidence" value="ECO:0000318"/>
    <property type="project" value="GO_Central"/>
</dbReference>
<dbReference type="InParanoid" id="D8QWG8"/>
<dbReference type="InterPro" id="IPR005045">
    <property type="entry name" value="CDC50/LEM3_fam"/>
</dbReference>
<dbReference type="STRING" id="88036.D8QWG8"/>
<organism evidence="10">
    <name type="scientific">Selaginella moellendorffii</name>
    <name type="common">Spikemoss</name>
    <dbReference type="NCBI Taxonomy" id="88036"/>
    <lineage>
        <taxon>Eukaryota</taxon>
        <taxon>Viridiplantae</taxon>
        <taxon>Streptophyta</taxon>
        <taxon>Embryophyta</taxon>
        <taxon>Tracheophyta</taxon>
        <taxon>Lycopodiopsida</taxon>
        <taxon>Selaginellales</taxon>
        <taxon>Selaginellaceae</taxon>
        <taxon>Selaginella</taxon>
    </lineage>
</organism>
<comment type="subcellular location">
    <subcellularLocation>
        <location evidence="1">Membrane</location>
        <topology evidence="1">Multi-pass membrane protein</topology>
    </subcellularLocation>
</comment>